<comment type="caution">
    <text evidence="2">The sequence shown here is derived from an EMBL/GenBank/DDBJ whole genome shotgun (WGS) entry which is preliminary data.</text>
</comment>
<name>A0A3L8E108_OOCBI</name>
<organism evidence="2">
    <name type="scientific">Ooceraea biroi</name>
    <name type="common">Clonal raider ant</name>
    <name type="synonym">Cerapachys biroi</name>
    <dbReference type="NCBI Taxonomy" id="2015173"/>
    <lineage>
        <taxon>Eukaryota</taxon>
        <taxon>Metazoa</taxon>
        <taxon>Ecdysozoa</taxon>
        <taxon>Arthropoda</taxon>
        <taxon>Hexapoda</taxon>
        <taxon>Insecta</taxon>
        <taxon>Pterygota</taxon>
        <taxon>Neoptera</taxon>
        <taxon>Endopterygota</taxon>
        <taxon>Hymenoptera</taxon>
        <taxon>Apocrita</taxon>
        <taxon>Aculeata</taxon>
        <taxon>Formicoidea</taxon>
        <taxon>Formicidae</taxon>
        <taxon>Dorylinae</taxon>
        <taxon>Ooceraea</taxon>
    </lineage>
</organism>
<dbReference type="AlphaFoldDB" id="A0A3L8E108"/>
<dbReference type="OrthoDB" id="10253982at2759"/>
<protein>
    <recommendedName>
        <fullName evidence="1">Endonuclease/exonuclease/phosphatase domain-containing protein</fullName>
    </recommendedName>
</protein>
<proteinExistence type="predicted"/>
<reference evidence="2" key="2">
    <citation type="submission" date="2018-07" db="EMBL/GenBank/DDBJ databases">
        <authorList>
            <person name="Mckenzie S.K."/>
            <person name="Kronauer D.J.C."/>
        </authorList>
    </citation>
    <scope>NUCLEOTIDE SEQUENCE</scope>
    <source>
        <strain evidence="2">Clonal line C1</strain>
    </source>
</reference>
<dbReference type="EMBL" id="QOIP01000002">
    <property type="protein sequence ID" value="RLU25708.1"/>
    <property type="molecule type" value="Genomic_DNA"/>
</dbReference>
<dbReference type="InterPro" id="IPR005135">
    <property type="entry name" value="Endo/exonuclease/phosphatase"/>
</dbReference>
<gene>
    <name evidence="2" type="ORF">DMN91_001865</name>
</gene>
<dbReference type="Pfam" id="PF03372">
    <property type="entry name" value="Exo_endo_phos"/>
    <property type="match status" value="1"/>
</dbReference>
<accession>A0A3L8E108</accession>
<evidence type="ECO:0000259" key="1">
    <source>
        <dbReference type="Pfam" id="PF03372"/>
    </source>
</evidence>
<dbReference type="Gene3D" id="3.60.10.10">
    <property type="entry name" value="Endonuclease/exonuclease/phosphatase"/>
    <property type="match status" value="1"/>
</dbReference>
<dbReference type="GO" id="GO:0000175">
    <property type="term" value="F:3'-5'-RNA exonuclease activity"/>
    <property type="evidence" value="ECO:0007669"/>
    <property type="project" value="TreeGrafter"/>
</dbReference>
<dbReference type="SUPFAM" id="SSF56219">
    <property type="entry name" value="DNase I-like"/>
    <property type="match status" value="1"/>
</dbReference>
<sequence>MQTKVKIFLINARSTFIRNESIALVHIFLKFQWHTADDSRPLSGQHGCSKFVQGQSGRSVLRSGPCPGHRENSVLRESFLRKDTSASRESTGVRLSRVLARGIPTSSGIEGNLRKASSPATEALVSSYLDLVVPMDDPATRKGCRRARMEPYVDACYSQNTTSTATVCDVPSFTSAPSSNMRYCADSVHRTSACATDIKYGNHIDKQRYKSLRKWKRLGKDRASSNAEDAFMLRLLSFNILAQNLLEDHSYLYMNHNKKALNWKIRKPLVIQEILDAEANVICLQEVQEDHLLDITTSFKQLRFDYLYKKRTNDKRDGLLLLYRSDHLVLMEYAKVELYQSGVELLNRDNVGMIAKFALRDSPQTQIVVATTHLLYNPKRNDVRLAQVQLLLAEIERIAFVENTISGPKYLPILLAGDFNLEPFTGVYKFLTEGVFEYYGKGRSLEPTPYCSLSNSLIPPRLCVTDNCQHFNILTQRLRREGTGRVMLQNSEVHNENTPTPCNINVPQQGDVNVDTSRAQIIEIVQGHSARFSSGTLTHPFNLSSVYAHVNHHGEKEATTHQDEWVTVDYIFYSNIQPVERYSLPTVNQCAALSRIPNFVVGSDHLCIGATFQLPKKKFLL</sequence>
<feature type="domain" description="Endonuclease/exonuclease/phosphatase" evidence="1">
    <location>
        <begin position="236"/>
        <end position="605"/>
    </location>
</feature>
<reference evidence="2" key="1">
    <citation type="journal article" date="2018" name="Genome Res.">
        <title>The genomic architecture and molecular evolution of ant odorant receptors.</title>
        <authorList>
            <person name="McKenzie S.K."/>
            <person name="Kronauer D.J.C."/>
        </authorList>
    </citation>
    <scope>NUCLEOTIDE SEQUENCE [LARGE SCALE GENOMIC DNA]</scope>
    <source>
        <strain evidence="2">Clonal line C1</strain>
    </source>
</reference>
<dbReference type="PANTHER" id="PTHR12121:SF34">
    <property type="entry name" value="PROTEIN ANGEL"/>
    <property type="match status" value="1"/>
</dbReference>
<dbReference type="Proteomes" id="UP000279307">
    <property type="component" value="Chromosome 2"/>
</dbReference>
<dbReference type="PANTHER" id="PTHR12121">
    <property type="entry name" value="CARBON CATABOLITE REPRESSOR PROTEIN 4"/>
    <property type="match status" value="1"/>
</dbReference>
<evidence type="ECO:0000313" key="2">
    <source>
        <dbReference type="EMBL" id="RLU25708.1"/>
    </source>
</evidence>
<dbReference type="InterPro" id="IPR036691">
    <property type="entry name" value="Endo/exonu/phosph_ase_sf"/>
</dbReference>
<dbReference type="InterPro" id="IPR050410">
    <property type="entry name" value="CCR4/nocturin_mRNA_transcr"/>
</dbReference>